<reference evidence="1" key="1">
    <citation type="submission" date="2023-04" db="EMBL/GenBank/DDBJ databases">
        <title>Draft Genome sequencing of Naganishia species isolated from polar environments using Oxford Nanopore Technology.</title>
        <authorList>
            <person name="Leo P."/>
            <person name="Venkateswaran K."/>
        </authorList>
    </citation>
    <scope>NUCLEOTIDE SEQUENCE</scope>
    <source>
        <strain evidence="1">MNA-CCFEE 5423</strain>
    </source>
</reference>
<organism evidence="1 2">
    <name type="scientific">Naganishia friedmannii</name>
    <dbReference type="NCBI Taxonomy" id="89922"/>
    <lineage>
        <taxon>Eukaryota</taxon>
        <taxon>Fungi</taxon>
        <taxon>Dikarya</taxon>
        <taxon>Basidiomycota</taxon>
        <taxon>Agaricomycotina</taxon>
        <taxon>Tremellomycetes</taxon>
        <taxon>Filobasidiales</taxon>
        <taxon>Filobasidiaceae</taxon>
        <taxon>Naganishia</taxon>
    </lineage>
</organism>
<name>A0ACC2VZV3_9TREE</name>
<evidence type="ECO:0000313" key="2">
    <source>
        <dbReference type="Proteomes" id="UP001227268"/>
    </source>
</evidence>
<comment type="caution">
    <text evidence="1">The sequence shown here is derived from an EMBL/GenBank/DDBJ whole genome shotgun (WGS) entry which is preliminary data.</text>
</comment>
<dbReference type="Proteomes" id="UP001227268">
    <property type="component" value="Unassembled WGS sequence"/>
</dbReference>
<accession>A0ACC2VZV3</accession>
<dbReference type="EMBL" id="JASBWT010000005">
    <property type="protein sequence ID" value="KAJ9104599.1"/>
    <property type="molecule type" value="Genomic_DNA"/>
</dbReference>
<proteinExistence type="predicted"/>
<sequence length="135" mass="14391">MVLSRANTQFHALYRVKNPTARPLAFNIALKNSLSDCYGTVKETSDMKPLSSQDDKADDPLDIIPESTSPESHSSSTQSATDSPDTKDEQGKGSGFEADSAELKEGGYDFALPDMLADLPGNLLGEIEEPGAPSV</sequence>
<keyword evidence="2" id="KW-1185">Reference proteome</keyword>
<gene>
    <name evidence="1" type="ORF">QFC21_002097</name>
</gene>
<evidence type="ECO:0000313" key="1">
    <source>
        <dbReference type="EMBL" id="KAJ9104599.1"/>
    </source>
</evidence>
<protein>
    <submittedName>
        <fullName evidence="1">Uncharacterized protein</fullName>
    </submittedName>
</protein>